<feature type="compositionally biased region" description="Polar residues" evidence="1">
    <location>
        <begin position="333"/>
        <end position="344"/>
    </location>
</feature>
<feature type="compositionally biased region" description="Basic and acidic residues" evidence="1">
    <location>
        <begin position="262"/>
        <end position="278"/>
    </location>
</feature>
<proteinExistence type="predicted"/>
<reference evidence="2" key="1">
    <citation type="journal article" date="2020" name="Stud. Mycol.">
        <title>101 Dothideomycetes genomes: a test case for predicting lifestyles and emergence of pathogens.</title>
        <authorList>
            <person name="Haridas S."/>
            <person name="Albert R."/>
            <person name="Binder M."/>
            <person name="Bloem J."/>
            <person name="Labutti K."/>
            <person name="Salamov A."/>
            <person name="Andreopoulos B."/>
            <person name="Baker S."/>
            <person name="Barry K."/>
            <person name="Bills G."/>
            <person name="Bluhm B."/>
            <person name="Cannon C."/>
            <person name="Castanera R."/>
            <person name="Culley D."/>
            <person name="Daum C."/>
            <person name="Ezra D."/>
            <person name="Gonzalez J."/>
            <person name="Henrissat B."/>
            <person name="Kuo A."/>
            <person name="Liang C."/>
            <person name="Lipzen A."/>
            <person name="Lutzoni F."/>
            <person name="Magnuson J."/>
            <person name="Mondo S."/>
            <person name="Nolan M."/>
            <person name="Ohm R."/>
            <person name="Pangilinan J."/>
            <person name="Park H.-J."/>
            <person name="Ramirez L."/>
            <person name="Alfaro M."/>
            <person name="Sun H."/>
            <person name="Tritt A."/>
            <person name="Yoshinaga Y."/>
            <person name="Zwiers L.-H."/>
            <person name="Turgeon B."/>
            <person name="Goodwin S."/>
            <person name="Spatafora J."/>
            <person name="Crous P."/>
            <person name="Grigoriev I."/>
        </authorList>
    </citation>
    <scope>NUCLEOTIDE SEQUENCE</scope>
    <source>
        <strain evidence="2">Tuck. ex Michener</strain>
    </source>
</reference>
<feature type="compositionally biased region" description="Basic and acidic residues" evidence="1">
    <location>
        <begin position="487"/>
        <end position="524"/>
    </location>
</feature>
<feature type="compositionally biased region" description="Acidic residues" evidence="1">
    <location>
        <begin position="215"/>
        <end position="232"/>
    </location>
</feature>
<dbReference type="OrthoDB" id="5426872at2759"/>
<keyword evidence="3" id="KW-1185">Reference proteome</keyword>
<evidence type="ECO:0000256" key="1">
    <source>
        <dbReference type="SAM" id="MobiDB-lite"/>
    </source>
</evidence>
<dbReference type="EMBL" id="ML991773">
    <property type="protein sequence ID" value="KAF2239350.1"/>
    <property type="molecule type" value="Genomic_DNA"/>
</dbReference>
<feature type="compositionally biased region" description="Basic and acidic residues" evidence="1">
    <location>
        <begin position="233"/>
        <end position="244"/>
    </location>
</feature>
<feature type="compositionally biased region" description="Acidic residues" evidence="1">
    <location>
        <begin position="190"/>
        <end position="199"/>
    </location>
</feature>
<feature type="compositionally biased region" description="Gly residues" evidence="1">
    <location>
        <begin position="118"/>
        <end position="133"/>
    </location>
</feature>
<evidence type="ECO:0000313" key="2">
    <source>
        <dbReference type="EMBL" id="KAF2239350.1"/>
    </source>
</evidence>
<evidence type="ECO:0000313" key="3">
    <source>
        <dbReference type="Proteomes" id="UP000800092"/>
    </source>
</evidence>
<gene>
    <name evidence="2" type="ORF">EV356DRAFT_528615</name>
</gene>
<accession>A0A6A6HPE8</accession>
<feature type="compositionally biased region" description="Pro residues" evidence="1">
    <location>
        <begin position="345"/>
        <end position="356"/>
    </location>
</feature>
<sequence>MSYEQERLQIYPPTHLHRSIPLTLDDAQTRIANYLALADIRENTYLHPDAQITSSGITRSSQGGSSGGLILSHLRRVQKGLNGERIEVDPKLLEEDWEKDTGEKPSNDANLDTVIAQGGYGAGKKTGGEGAVGKKGKRKREEMETQADSVTLLNSARRQTQAQIDGQPKSHGHPDDTEGWQTMESYQREMEDDGSEEGDIGQRHNFRQQTMPEPEIQDTDMDAGPGAEDDVEREVRKDLQAGKEKVKKKRKRNEDSLQDEGGVERQDFATKGTDEEGRKIKKSKTDPTQWSFEGLKTGSHSQNESNETAKEDSPAKTPKEGKKIKKEKKKQSETPLANSTTASSMPPPKIPPPKKPQPNGLAPSIKPKDSKTSTTEKKPKSHKDKKAAYTNPMDMNELMRQSILRKFSPMPSRSGDSPVPPSKPNGDRTLSPASTNGTAHATPLLDPRQKKKKKDKSKTENMADEAYAEAQMNGMADVQSAEPVALGDKDGGGNTMVDKEARKKAKKERDKESRREKAKVQVEP</sequence>
<dbReference type="Proteomes" id="UP000800092">
    <property type="component" value="Unassembled WGS sequence"/>
</dbReference>
<dbReference type="AlphaFoldDB" id="A0A6A6HPE8"/>
<feature type="compositionally biased region" description="Polar residues" evidence="1">
    <location>
        <begin position="146"/>
        <end position="164"/>
    </location>
</feature>
<feature type="region of interest" description="Disordered" evidence="1">
    <location>
        <begin position="118"/>
        <end position="524"/>
    </location>
</feature>
<feature type="compositionally biased region" description="Basic and acidic residues" evidence="1">
    <location>
        <begin position="307"/>
        <end position="321"/>
    </location>
</feature>
<organism evidence="2 3">
    <name type="scientific">Viridothelium virens</name>
    <name type="common">Speckled blister lichen</name>
    <name type="synonym">Trypethelium virens</name>
    <dbReference type="NCBI Taxonomy" id="1048519"/>
    <lineage>
        <taxon>Eukaryota</taxon>
        <taxon>Fungi</taxon>
        <taxon>Dikarya</taxon>
        <taxon>Ascomycota</taxon>
        <taxon>Pezizomycotina</taxon>
        <taxon>Dothideomycetes</taxon>
        <taxon>Dothideomycetes incertae sedis</taxon>
        <taxon>Trypetheliales</taxon>
        <taxon>Trypetheliaceae</taxon>
        <taxon>Viridothelium</taxon>
    </lineage>
</organism>
<feature type="compositionally biased region" description="Basic and acidic residues" evidence="1">
    <location>
        <begin position="366"/>
        <end position="378"/>
    </location>
</feature>
<protein>
    <submittedName>
        <fullName evidence="2">Uncharacterized protein</fullName>
    </submittedName>
</protein>
<name>A0A6A6HPE8_VIRVR</name>